<reference evidence="12" key="1">
    <citation type="journal article" date="2020" name="mSystems">
        <title>Genome- and Community-Level Interaction Insights into Carbon Utilization and Element Cycling Functions of Hydrothermarchaeota in Hydrothermal Sediment.</title>
        <authorList>
            <person name="Zhou Z."/>
            <person name="Liu Y."/>
            <person name="Xu W."/>
            <person name="Pan J."/>
            <person name="Luo Z.H."/>
            <person name="Li M."/>
        </authorList>
    </citation>
    <scope>NUCLEOTIDE SEQUENCE [LARGE SCALE GENOMIC DNA]</scope>
    <source>
        <strain evidence="12">SpSt-747</strain>
    </source>
</reference>
<comment type="subcellular location">
    <subcellularLocation>
        <location evidence="1 7">Cytoplasm</location>
    </subcellularLocation>
</comment>
<organism evidence="12">
    <name type="scientific">Candidatus Caldatribacterium californiense</name>
    <dbReference type="NCBI Taxonomy" id="1454726"/>
    <lineage>
        <taxon>Bacteria</taxon>
        <taxon>Pseudomonadati</taxon>
        <taxon>Atribacterota</taxon>
        <taxon>Atribacteria</taxon>
        <taxon>Atribacterales</taxon>
        <taxon>Candidatus Caldatribacteriaceae</taxon>
        <taxon>Candidatus Caldatribacterium</taxon>
    </lineage>
</organism>
<dbReference type="GO" id="GO:0005829">
    <property type="term" value="C:cytosol"/>
    <property type="evidence" value="ECO:0007669"/>
    <property type="project" value="UniProtKB-ARBA"/>
</dbReference>
<dbReference type="PIRSF" id="PIRSF005901">
    <property type="entry name" value="EF-P"/>
    <property type="match status" value="1"/>
</dbReference>
<protein>
    <recommendedName>
        <fullName evidence="7 8">Elongation factor P</fullName>
        <shortName evidence="7">EF-P</shortName>
    </recommendedName>
</protein>
<evidence type="ECO:0000256" key="2">
    <source>
        <dbReference type="ARBA" id="ARBA00004815"/>
    </source>
</evidence>
<dbReference type="InterPro" id="IPR012340">
    <property type="entry name" value="NA-bd_OB-fold"/>
</dbReference>
<feature type="domain" description="Elongation factor P C-terminal" evidence="10">
    <location>
        <begin position="132"/>
        <end position="187"/>
    </location>
</feature>
<proteinExistence type="inferred from homology"/>
<dbReference type="InterPro" id="IPR013852">
    <property type="entry name" value="Transl_elong_P/YeiP_CS"/>
</dbReference>
<gene>
    <name evidence="7 12" type="primary">efp</name>
    <name evidence="12" type="ORF">ENV30_07690</name>
</gene>
<evidence type="ECO:0000256" key="5">
    <source>
        <dbReference type="ARBA" id="ARBA00022768"/>
    </source>
</evidence>
<evidence type="ECO:0000256" key="1">
    <source>
        <dbReference type="ARBA" id="ARBA00004496"/>
    </source>
</evidence>
<evidence type="ECO:0000256" key="3">
    <source>
        <dbReference type="ARBA" id="ARBA00009479"/>
    </source>
</evidence>
<dbReference type="InterPro" id="IPR014722">
    <property type="entry name" value="Rib_uL2_dom2"/>
</dbReference>
<dbReference type="Pfam" id="PF09285">
    <property type="entry name" value="Elong-fact-P_C"/>
    <property type="match status" value="1"/>
</dbReference>
<feature type="domain" description="Translation elongation factor P/YeiP central" evidence="11">
    <location>
        <begin position="70"/>
        <end position="124"/>
    </location>
</feature>
<comment type="function">
    <text evidence="7">Involved in peptide bond synthesis. Stimulates efficient translation and peptide-bond synthesis on native or reconstituted 70S ribosomes in vitro. Probably functions indirectly by altering the affinity of the ribosome for aminoacyl-tRNA, thus increasing their reactivity as acceptors for peptidyl transferase.</text>
</comment>
<dbReference type="HAMAP" id="MF_00141">
    <property type="entry name" value="EF_P"/>
    <property type="match status" value="1"/>
</dbReference>
<dbReference type="InterPro" id="IPR013185">
    <property type="entry name" value="Transl_elong_KOW-like"/>
</dbReference>
<evidence type="ECO:0000256" key="9">
    <source>
        <dbReference type="RuleBase" id="RU004389"/>
    </source>
</evidence>
<dbReference type="SUPFAM" id="SSF50249">
    <property type="entry name" value="Nucleic acid-binding proteins"/>
    <property type="match status" value="2"/>
</dbReference>
<dbReference type="FunFam" id="2.30.30.30:FF:000003">
    <property type="entry name" value="Elongation factor P"/>
    <property type="match status" value="1"/>
</dbReference>
<evidence type="ECO:0000259" key="11">
    <source>
        <dbReference type="SMART" id="SM01185"/>
    </source>
</evidence>
<dbReference type="SUPFAM" id="SSF50104">
    <property type="entry name" value="Translation proteins SH3-like domain"/>
    <property type="match status" value="1"/>
</dbReference>
<keyword evidence="4 7" id="KW-0963">Cytoplasm</keyword>
<dbReference type="FunFam" id="2.40.50.140:FF:000009">
    <property type="entry name" value="Elongation factor P"/>
    <property type="match status" value="1"/>
</dbReference>
<name>A0A7V4DEF9_9BACT</name>
<dbReference type="InterPro" id="IPR015365">
    <property type="entry name" value="Elong-fact-P_C"/>
</dbReference>
<dbReference type="SMART" id="SM00841">
    <property type="entry name" value="Elong-fact-P_C"/>
    <property type="match status" value="1"/>
</dbReference>
<sequence>MPEYISSNDLRVGTCIEVDGTLYVVTAFQHTKVGKWGAIVKAKLKDLNTGLVVEKSFRAGEKVARAVLEGKRAQFMYRSGSDFHFLNLETYEEIVLPEEVVGDNQDFLVENLEVELLVYEGRYIAVNVPPFVDLEVVDTPPGVRGDTASGGSKPATLETGLTIQVPLFVNRGDRVRIDTRTREYLERI</sequence>
<evidence type="ECO:0000313" key="12">
    <source>
        <dbReference type="EMBL" id="HGI31166.1"/>
    </source>
</evidence>
<dbReference type="FunFam" id="2.40.50.140:FF:000004">
    <property type="entry name" value="Elongation factor P"/>
    <property type="match status" value="1"/>
</dbReference>
<dbReference type="PROSITE" id="PS01275">
    <property type="entry name" value="EFP"/>
    <property type="match status" value="1"/>
</dbReference>
<dbReference type="InterPro" id="IPR011768">
    <property type="entry name" value="Transl_elongation_fac_P"/>
</dbReference>
<dbReference type="UniPathway" id="UPA00345"/>
<dbReference type="EMBL" id="DTFV01000115">
    <property type="protein sequence ID" value="HGI31166.1"/>
    <property type="molecule type" value="Genomic_DNA"/>
</dbReference>
<dbReference type="AlphaFoldDB" id="A0A7V4DEF9"/>
<dbReference type="NCBIfam" id="NF001810">
    <property type="entry name" value="PRK00529.1"/>
    <property type="match status" value="1"/>
</dbReference>
<accession>A0A7V4DEF9</accession>
<dbReference type="Pfam" id="PF08207">
    <property type="entry name" value="EFP_N"/>
    <property type="match status" value="1"/>
</dbReference>
<evidence type="ECO:0000256" key="4">
    <source>
        <dbReference type="ARBA" id="ARBA00022490"/>
    </source>
</evidence>
<evidence type="ECO:0000256" key="8">
    <source>
        <dbReference type="NCBIfam" id="TIGR00038"/>
    </source>
</evidence>
<dbReference type="Pfam" id="PF01132">
    <property type="entry name" value="EFP"/>
    <property type="match status" value="1"/>
</dbReference>
<keyword evidence="6 7" id="KW-0648">Protein biosynthesis</keyword>
<dbReference type="GO" id="GO:0003746">
    <property type="term" value="F:translation elongation factor activity"/>
    <property type="evidence" value="ECO:0007669"/>
    <property type="project" value="UniProtKB-UniRule"/>
</dbReference>
<evidence type="ECO:0000256" key="6">
    <source>
        <dbReference type="ARBA" id="ARBA00022917"/>
    </source>
</evidence>
<comment type="pathway">
    <text evidence="2 7">Protein biosynthesis; polypeptide chain elongation.</text>
</comment>
<comment type="similarity">
    <text evidence="3 7 9">Belongs to the elongation factor P family.</text>
</comment>
<dbReference type="Gene3D" id="2.40.50.140">
    <property type="entry name" value="Nucleic acid-binding proteins"/>
    <property type="match status" value="2"/>
</dbReference>
<evidence type="ECO:0000259" key="10">
    <source>
        <dbReference type="SMART" id="SM00841"/>
    </source>
</evidence>
<dbReference type="SMART" id="SM01185">
    <property type="entry name" value="EFP"/>
    <property type="match status" value="1"/>
</dbReference>
<dbReference type="InterPro" id="IPR008991">
    <property type="entry name" value="Translation_prot_SH3-like_sf"/>
</dbReference>
<evidence type="ECO:0000256" key="7">
    <source>
        <dbReference type="HAMAP-Rule" id="MF_00141"/>
    </source>
</evidence>
<dbReference type="CDD" id="cd05794">
    <property type="entry name" value="S1_EF-P_repeat_2"/>
    <property type="match status" value="1"/>
</dbReference>
<dbReference type="PANTHER" id="PTHR30053:SF12">
    <property type="entry name" value="ELONGATION FACTOR P (EF-P) FAMILY PROTEIN"/>
    <property type="match status" value="1"/>
</dbReference>
<dbReference type="GO" id="GO:0043043">
    <property type="term" value="P:peptide biosynthetic process"/>
    <property type="evidence" value="ECO:0007669"/>
    <property type="project" value="InterPro"/>
</dbReference>
<dbReference type="PANTHER" id="PTHR30053">
    <property type="entry name" value="ELONGATION FACTOR P"/>
    <property type="match status" value="1"/>
</dbReference>
<dbReference type="InterPro" id="IPR020599">
    <property type="entry name" value="Transl_elong_fac_P/YeiP"/>
</dbReference>
<dbReference type="InterPro" id="IPR001059">
    <property type="entry name" value="Transl_elong_P/YeiP_cen"/>
</dbReference>
<dbReference type="Gene3D" id="2.30.30.30">
    <property type="match status" value="1"/>
</dbReference>
<dbReference type="NCBIfam" id="TIGR00038">
    <property type="entry name" value="efp"/>
    <property type="match status" value="1"/>
</dbReference>
<keyword evidence="5 7" id="KW-0251">Elongation factor</keyword>
<comment type="caution">
    <text evidence="12">The sequence shown here is derived from an EMBL/GenBank/DDBJ whole genome shotgun (WGS) entry which is preliminary data.</text>
</comment>